<dbReference type="Proteomes" id="UP000018872">
    <property type="component" value="Unassembled WGS sequence"/>
</dbReference>
<accession>W2CDH9</accession>
<dbReference type="AlphaFoldDB" id="W2CDH9"/>
<sequence length="32" mass="3328">MEATNVLQSKADIDKEHKAVRASSGAGACILL</sequence>
<protein>
    <submittedName>
        <fullName evidence="1">Uncharacterized protein</fullName>
    </submittedName>
</protein>
<comment type="caution">
    <text evidence="1">The sequence shown here is derived from an EMBL/GenBank/DDBJ whole genome shotgun (WGS) entry which is preliminary data.</text>
</comment>
<gene>
    <name evidence="1" type="ORF">T229_08415</name>
</gene>
<organism evidence="1 2">
    <name type="scientific">Tannerella sp. oral taxon BU063 isolate Cell 5</name>
    <dbReference type="NCBI Taxonomy" id="1410950"/>
    <lineage>
        <taxon>Bacteria</taxon>
        <taxon>Pseudomonadati</taxon>
        <taxon>Bacteroidota</taxon>
        <taxon>Bacteroidia</taxon>
        <taxon>Bacteroidales</taxon>
        <taxon>Tannerellaceae</taxon>
        <taxon>Tannerella</taxon>
    </lineage>
</organism>
<evidence type="ECO:0000313" key="1">
    <source>
        <dbReference type="EMBL" id="ETK04532.1"/>
    </source>
</evidence>
<proteinExistence type="predicted"/>
<evidence type="ECO:0000313" key="2">
    <source>
        <dbReference type="Proteomes" id="UP000018872"/>
    </source>
</evidence>
<name>W2CDH9_9BACT</name>
<dbReference type="EMBL" id="AYYC01000643">
    <property type="protein sequence ID" value="ETK04532.1"/>
    <property type="molecule type" value="Genomic_DNA"/>
</dbReference>
<reference evidence="1 2" key="1">
    <citation type="submission" date="2013-11" db="EMBL/GenBank/DDBJ databases">
        <title>Single cell genomics of uncultured Tannerella BU063 (oral taxon 286).</title>
        <authorList>
            <person name="Beall C.J."/>
            <person name="Campbell A.G."/>
            <person name="Griffen A.L."/>
            <person name="Podar M."/>
            <person name="Leys E.J."/>
        </authorList>
    </citation>
    <scope>NUCLEOTIDE SEQUENCE [LARGE SCALE GENOMIC DNA]</scope>
    <source>
        <strain evidence="1">Cell 5</strain>
    </source>
</reference>